<dbReference type="RefSeq" id="XP_011291132.2">
    <property type="nucleotide sequence ID" value="XM_011292830.3"/>
</dbReference>
<feature type="compositionally biased region" description="Low complexity" evidence="1">
    <location>
        <begin position="526"/>
        <end position="565"/>
    </location>
</feature>
<keyword evidence="4" id="KW-1185">Reference proteome</keyword>
<dbReference type="SMART" id="SM00408">
    <property type="entry name" value="IGc2"/>
    <property type="match status" value="2"/>
</dbReference>
<feature type="region of interest" description="Disordered" evidence="1">
    <location>
        <begin position="521"/>
        <end position="574"/>
    </location>
</feature>
<sequence>MKSGTSYWTIPFVVHNLLTFAVVIGLQNYLLYKLTKRVTAVAVALPQSQTTAVGGATVAFVESFQFNAFDTTRTTFASSSLPSSSSSSFEGAGGTQMSSLPSFSTSLATSLQPSAFSPSLSSSSSSSQTAAAAAYPTLISTTSSGFHNTKTSRIMINLKNSISSSTHPLSPTITTPTVHLLPHTTQHHRTTGYGMHSKFTGSTRQTSPTAMGLSSSALPSFKNFMRSKKTHSGSSTAGSYTSTTNSAKHQQHLQQQQQQFPLDSTFSKNHWTNSDAALTGGGGGDVGSEMAGDSVAVAGEGYRASGVAISHIPTSMGSPAVAASSSSSISGNFRLGSSSKSSLVSETDRPRIFRNRHHHEQHWGPFFEEPLNSTTSGDNSITTAHLYTEAVLNCRVGMLRDKTVMWVRRTSEKVSLLTVGNVTYSSDPRIRVKFQYPNNWRLLINPTQWDDAGIYMCQVSTHPPRVFTTNLTVIEPPLRLIDDQERDVGDRYYKTGSTIDLQCQVSRSFLYKEKQNILKSLKPLNGPSSGVGSSSSSSGGGVSPTASGSSNNFLNSNTSSNTNQTKMSASNGNVMGVSPGSLGTINGFASAINGQFPNTNISHQNNNRPTATTTDDQSALLENEFSNLVFWSKDDEDLPPAALKRLSSNDKWLTSRVTITDAKLSDSGNYSCSIGRLFTAIVQVQVLTGELPAAVQHNSATALAPWRSTQSLRVLAGLMHLWWLFRYSRRHRQWWWCWCWCSLLIHFVVGPVPFVGLSFVMNVVN</sequence>
<feature type="transmembrane region" description="Helical" evidence="2">
    <location>
        <begin position="12"/>
        <end position="32"/>
    </location>
</feature>
<name>A0A9J7D532_MUSDO</name>
<accession>A0A9J7D532</accession>
<reference evidence="5" key="1">
    <citation type="submission" date="2025-08" db="UniProtKB">
        <authorList>
            <consortium name="RefSeq"/>
        </authorList>
    </citation>
    <scope>IDENTIFICATION</scope>
    <source>
        <strain evidence="5">Aabys</strain>
        <tissue evidence="5">Whole body</tissue>
    </source>
</reference>
<dbReference type="VEuPathDB" id="VectorBase:MDOMA2_011380"/>
<dbReference type="GO" id="GO:0032589">
    <property type="term" value="C:neuron projection membrane"/>
    <property type="evidence" value="ECO:0007669"/>
    <property type="project" value="TreeGrafter"/>
</dbReference>
<dbReference type="InterPro" id="IPR036179">
    <property type="entry name" value="Ig-like_dom_sf"/>
</dbReference>
<feature type="region of interest" description="Disordered" evidence="1">
    <location>
        <begin position="227"/>
        <end position="285"/>
    </location>
</feature>
<dbReference type="PANTHER" id="PTHR23279:SF3">
    <property type="entry name" value="DEFECTIVE PROBOSCIS EXTENSION RESPONSE 18"/>
    <property type="match status" value="1"/>
</dbReference>
<dbReference type="InterPro" id="IPR003599">
    <property type="entry name" value="Ig_sub"/>
</dbReference>
<dbReference type="InterPro" id="IPR013783">
    <property type="entry name" value="Ig-like_fold"/>
</dbReference>
<dbReference type="GO" id="GO:0050808">
    <property type="term" value="P:synapse organization"/>
    <property type="evidence" value="ECO:0007669"/>
    <property type="project" value="TreeGrafter"/>
</dbReference>
<keyword evidence="2" id="KW-1133">Transmembrane helix</keyword>
<gene>
    <name evidence="5" type="primary">LOC101896333</name>
</gene>
<dbReference type="AlphaFoldDB" id="A0A9J7D532"/>
<evidence type="ECO:0000259" key="3">
    <source>
        <dbReference type="PROSITE" id="PS50835"/>
    </source>
</evidence>
<dbReference type="SUPFAM" id="SSF48726">
    <property type="entry name" value="Immunoglobulin"/>
    <property type="match status" value="2"/>
</dbReference>
<evidence type="ECO:0000313" key="4">
    <source>
        <dbReference type="Proteomes" id="UP001652621"/>
    </source>
</evidence>
<feature type="domain" description="Ig-like" evidence="3">
    <location>
        <begin position="350"/>
        <end position="472"/>
    </location>
</feature>
<dbReference type="Pfam" id="PF00047">
    <property type="entry name" value="ig"/>
    <property type="match status" value="1"/>
</dbReference>
<feature type="compositionally biased region" description="Polar residues" evidence="1">
    <location>
        <begin position="260"/>
        <end position="274"/>
    </location>
</feature>
<dbReference type="OrthoDB" id="6346662at2759"/>
<dbReference type="InterPro" id="IPR037448">
    <property type="entry name" value="Zig-8"/>
</dbReference>
<dbReference type="InterPro" id="IPR003598">
    <property type="entry name" value="Ig_sub2"/>
</dbReference>
<dbReference type="InterPro" id="IPR013151">
    <property type="entry name" value="Immunoglobulin_dom"/>
</dbReference>
<organism evidence="4 5">
    <name type="scientific">Musca domestica</name>
    <name type="common">House fly</name>
    <dbReference type="NCBI Taxonomy" id="7370"/>
    <lineage>
        <taxon>Eukaryota</taxon>
        <taxon>Metazoa</taxon>
        <taxon>Ecdysozoa</taxon>
        <taxon>Arthropoda</taxon>
        <taxon>Hexapoda</taxon>
        <taxon>Insecta</taxon>
        <taxon>Pterygota</taxon>
        <taxon>Neoptera</taxon>
        <taxon>Endopterygota</taxon>
        <taxon>Diptera</taxon>
        <taxon>Brachycera</taxon>
        <taxon>Muscomorpha</taxon>
        <taxon>Muscoidea</taxon>
        <taxon>Muscidae</taxon>
        <taxon>Musca</taxon>
    </lineage>
</organism>
<keyword evidence="2" id="KW-0812">Transmembrane</keyword>
<dbReference type="GeneID" id="101896333"/>
<feature type="transmembrane region" description="Helical" evidence="2">
    <location>
        <begin position="735"/>
        <end position="761"/>
    </location>
</feature>
<evidence type="ECO:0000256" key="1">
    <source>
        <dbReference type="SAM" id="MobiDB-lite"/>
    </source>
</evidence>
<dbReference type="FunFam" id="2.60.40.10:FF:001606">
    <property type="entry name" value="uncharacterized protein LOC108091111"/>
    <property type="match status" value="1"/>
</dbReference>
<dbReference type="KEGG" id="mde:101896333"/>
<keyword evidence="2" id="KW-0472">Membrane</keyword>
<protein>
    <submittedName>
        <fullName evidence="5">Mucin-3A</fullName>
    </submittedName>
</protein>
<evidence type="ECO:0000256" key="2">
    <source>
        <dbReference type="SAM" id="Phobius"/>
    </source>
</evidence>
<proteinExistence type="predicted"/>
<dbReference type="CDD" id="cd00096">
    <property type="entry name" value="Ig"/>
    <property type="match status" value="1"/>
</dbReference>
<dbReference type="SMART" id="SM00409">
    <property type="entry name" value="IG"/>
    <property type="match status" value="2"/>
</dbReference>
<feature type="compositionally biased region" description="Low complexity" evidence="1">
    <location>
        <begin position="232"/>
        <end position="259"/>
    </location>
</feature>
<dbReference type="InterPro" id="IPR007110">
    <property type="entry name" value="Ig-like_dom"/>
</dbReference>
<dbReference type="Proteomes" id="UP001652621">
    <property type="component" value="Unplaced"/>
</dbReference>
<dbReference type="PANTHER" id="PTHR23279">
    <property type="entry name" value="DEFECTIVE PROBOSCIS EXTENSION RESPONSE DPR -RELATED"/>
    <property type="match status" value="1"/>
</dbReference>
<dbReference type="PROSITE" id="PS50835">
    <property type="entry name" value="IG_LIKE"/>
    <property type="match status" value="1"/>
</dbReference>
<dbReference type="Gene3D" id="2.60.40.10">
    <property type="entry name" value="Immunoglobulins"/>
    <property type="match status" value="2"/>
</dbReference>
<evidence type="ECO:0000313" key="5">
    <source>
        <dbReference type="RefSeq" id="XP_011291132.2"/>
    </source>
</evidence>